<sequence length="91" mass="10402">MFLYWRKRGTYELETLPRDLTQLELGAVERFSWSSALDIIEDLEEDQSPAEEKGLRCQNPACMDKGRAAKMKIPGFGEVLWLGQGPTVVRQ</sequence>
<name>A0AAW0ISH1_MYOGA</name>
<dbReference type="Proteomes" id="UP001488838">
    <property type="component" value="Unassembled WGS sequence"/>
</dbReference>
<proteinExistence type="predicted"/>
<comment type="caution">
    <text evidence="1">The sequence shown here is derived from an EMBL/GenBank/DDBJ whole genome shotgun (WGS) entry which is preliminary data.</text>
</comment>
<dbReference type="AlphaFoldDB" id="A0AAW0ISH1"/>
<accession>A0AAW0ISH1</accession>
<evidence type="ECO:0000313" key="2">
    <source>
        <dbReference type="Proteomes" id="UP001488838"/>
    </source>
</evidence>
<keyword evidence="2" id="KW-1185">Reference proteome</keyword>
<evidence type="ECO:0000313" key="1">
    <source>
        <dbReference type="EMBL" id="KAK7817307.1"/>
    </source>
</evidence>
<reference evidence="1 2" key="1">
    <citation type="journal article" date="2023" name="bioRxiv">
        <title>Conserved and derived expression patterns and positive selection on dental genes reveal complex evolutionary context of ever-growing rodent molars.</title>
        <authorList>
            <person name="Calamari Z.T."/>
            <person name="Song A."/>
            <person name="Cohen E."/>
            <person name="Akter M."/>
            <person name="Roy R.D."/>
            <person name="Hallikas O."/>
            <person name="Christensen M.M."/>
            <person name="Li P."/>
            <person name="Marangoni P."/>
            <person name="Jernvall J."/>
            <person name="Klein O.D."/>
        </authorList>
    </citation>
    <scope>NUCLEOTIDE SEQUENCE [LARGE SCALE GENOMIC DNA]</scope>
    <source>
        <strain evidence="1">V071</strain>
    </source>
</reference>
<protein>
    <submittedName>
        <fullName evidence="1">Uncharacterized protein</fullName>
    </submittedName>
</protein>
<organism evidence="1 2">
    <name type="scientific">Myodes glareolus</name>
    <name type="common">Bank vole</name>
    <name type="synonym">Clethrionomys glareolus</name>
    <dbReference type="NCBI Taxonomy" id="447135"/>
    <lineage>
        <taxon>Eukaryota</taxon>
        <taxon>Metazoa</taxon>
        <taxon>Chordata</taxon>
        <taxon>Craniata</taxon>
        <taxon>Vertebrata</taxon>
        <taxon>Euteleostomi</taxon>
        <taxon>Mammalia</taxon>
        <taxon>Eutheria</taxon>
        <taxon>Euarchontoglires</taxon>
        <taxon>Glires</taxon>
        <taxon>Rodentia</taxon>
        <taxon>Myomorpha</taxon>
        <taxon>Muroidea</taxon>
        <taxon>Cricetidae</taxon>
        <taxon>Arvicolinae</taxon>
        <taxon>Myodes</taxon>
    </lineage>
</organism>
<gene>
    <name evidence="1" type="ORF">U0070_004444</name>
</gene>
<dbReference type="EMBL" id="JBBHLL010000096">
    <property type="protein sequence ID" value="KAK7817307.1"/>
    <property type="molecule type" value="Genomic_DNA"/>
</dbReference>